<sequence>MIPSARYLAPFLVLPSEKESYLKNLAKQAEQDALERMNMQRLKINEQKISNTDSSTQTSPSEFIQSNTLPNFPSPQLNPTSQSPSLILPPLPPPIPIQLPTYLRMPFIDRKFIHLAKWSCIARPQYKMTCGITSVCACFNFLYSTLGVGTLPPLLPEQAISILGYYPPFSAIHFERFTGNNQLLIWFKTLTQFFGVKGRCSYLWKACGGHRTIGVDEKQALQSIKDALRSDKTMLIYHCHNHYIVPIGFE</sequence>
<comment type="caution">
    <text evidence="2">The sequence shown here is derived from an EMBL/GenBank/DDBJ whole genome shotgun (WGS) entry which is preliminary data.</text>
</comment>
<proteinExistence type="predicted"/>
<name>A0A5J4U2X3_9EUKA</name>
<feature type="non-terminal residue" evidence="2">
    <location>
        <position position="250"/>
    </location>
</feature>
<accession>A0A5J4U2X3</accession>
<dbReference type="Proteomes" id="UP000324800">
    <property type="component" value="Unassembled WGS sequence"/>
</dbReference>
<dbReference type="AlphaFoldDB" id="A0A5J4U2X3"/>
<evidence type="ECO:0000313" key="3">
    <source>
        <dbReference type="Proteomes" id="UP000324800"/>
    </source>
</evidence>
<evidence type="ECO:0000256" key="1">
    <source>
        <dbReference type="SAM" id="MobiDB-lite"/>
    </source>
</evidence>
<feature type="region of interest" description="Disordered" evidence="1">
    <location>
        <begin position="45"/>
        <end position="85"/>
    </location>
</feature>
<protein>
    <submittedName>
        <fullName evidence="2">Putative DNA excision repair protein ERCC-5</fullName>
    </submittedName>
</protein>
<reference evidence="2 3" key="1">
    <citation type="submission" date="2019-03" db="EMBL/GenBank/DDBJ databases">
        <title>Single cell metagenomics reveals metabolic interactions within the superorganism composed of flagellate Streblomastix strix and complex community of Bacteroidetes bacteria on its surface.</title>
        <authorList>
            <person name="Treitli S.C."/>
            <person name="Kolisko M."/>
            <person name="Husnik F."/>
            <person name="Keeling P."/>
            <person name="Hampl V."/>
        </authorList>
    </citation>
    <scope>NUCLEOTIDE SEQUENCE [LARGE SCALE GENOMIC DNA]</scope>
    <source>
        <strain evidence="2">ST1C</strain>
    </source>
</reference>
<organism evidence="2 3">
    <name type="scientific">Streblomastix strix</name>
    <dbReference type="NCBI Taxonomy" id="222440"/>
    <lineage>
        <taxon>Eukaryota</taxon>
        <taxon>Metamonada</taxon>
        <taxon>Preaxostyla</taxon>
        <taxon>Oxymonadida</taxon>
        <taxon>Streblomastigidae</taxon>
        <taxon>Streblomastix</taxon>
    </lineage>
</organism>
<dbReference type="OrthoDB" id="31113at2759"/>
<gene>
    <name evidence="2" type="ORF">EZS28_039546</name>
</gene>
<evidence type="ECO:0000313" key="2">
    <source>
        <dbReference type="EMBL" id="KAA6364927.1"/>
    </source>
</evidence>
<feature type="compositionally biased region" description="Polar residues" evidence="1">
    <location>
        <begin position="47"/>
        <end position="78"/>
    </location>
</feature>
<dbReference type="EMBL" id="SNRW01021051">
    <property type="protein sequence ID" value="KAA6364927.1"/>
    <property type="molecule type" value="Genomic_DNA"/>
</dbReference>